<evidence type="ECO:0000256" key="22">
    <source>
        <dbReference type="ARBA" id="ARBA00034000"/>
    </source>
</evidence>
<dbReference type="GO" id="GO:0006508">
    <property type="term" value="P:proteolysis"/>
    <property type="evidence" value="ECO:0007669"/>
    <property type="project" value="UniProtKB-KW"/>
</dbReference>
<evidence type="ECO:0000256" key="18">
    <source>
        <dbReference type="ARBA" id="ARBA00023136"/>
    </source>
</evidence>
<dbReference type="PANTHER" id="PTHR32282:SF33">
    <property type="entry name" value="PEPTIDOGLYCAN GLYCOSYLTRANSFERASE"/>
    <property type="match status" value="1"/>
</dbReference>
<proteinExistence type="inferred from homology"/>
<dbReference type="InterPro" id="IPR001460">
    <property type="entry name" value="PCN-bd_Tpept"/>
</dbReference>
<organism evidence="30 31">
    <name type="scientific">Eshraghiella crossota CAG:259</name>
    <dbReference type="NCBI Taxonomy" id="1263062"/>
    <lineage>
        <taxon>Bacteria</taxon>
        <taxon>Bacillati</taxon>
        <taxon>Bacillota</taxon>
        <taxon>Clostridia</taxon>
        <taxon>Lachnospirales</taxon>
        <taxon>Lachnospiraceae</taxon>
        <taxon>Eshraghiella</taxon>
    </lineage>
</organism>
<accession>R5LRM6</accession>
<dbReference type="AlphaFoldDB" id="R5LRM6"/>
<evidence type="ECO:0000256" key="27">
    <source>
        <dbReference type="SAM" id="Phobius"/>
    </source>
</evidence>
<feature type="domain" description="Penicillin-binding protein transpeptidase" evidence="28">
    <location>
        <begin position="369"/>
        <end position="612"/>
    </location>
</feature>
<evidence type="ECO:0000256" key="26">
    <source>
        <dbReference type="SAM" id="MobiDB-lite"/>
    </source>
</evidence>
<dbReference type="GO" id="GO:0009002">
    <property type="term" value="F:serine-type D-Ala-D-Ala carboxypeptidase activity"/>
    <property type="evidence" value="ECO:0007669"/>
    <property type="project" value="UniProtKB-EC"/>
</dbReference>
<dbReference type="FunFam" id="1.10.3810.10:FF:000001">
    <property type="entry name" value="Penicillin-binding protein 1A"/>
    <property type="match status" value="1"/>
</dbReference>
<evidence type="ECO:0000256" key="6">
    <source>
        <dbReference type="ARBA" id="ARBA00012448"/>
    </source>
</evidence>
<keyword evidence="15" id="KW-0735">Signal-anchor</keyword>
<evidence type="ECO:0000256" key="10">
    <source>
        <dbReference type="ARBA" id="ARBA00022676"/>
    </source>
</evidence>
<dbReference type="UniPathway" id="UPA00219"/>
<dbReference type="GO" id="GO:0009252">
    <property type="term" value="P:peptidoglycan biosynthetic process"/>
    <property type="evidence" value="ECO:0007669"/>
    <property type="project" value="UniProtKB-UniPathway"/>
</dbReference>
<evidence type="ECO:0000313" key="31">
    <source>
        <dbReference type="Proteomes" id="UP000018300"/>
    </source>
</evidence>
<keyword evidence="21" id="KW-0961">Cell wall biogenesis/degradation</keyword>
<evidence type="ECO:0000256" key="23">
    <source>
        <dbReference type="ARBA" id="ARBA00044770"/>
    </source>
</evidence>
<evidence type="ECO:0000256" key="4">
    <source>
        <dbReference type="ARBA" id="ARBA00007090"/>
    </source>
</evidence>
<dbReference type="EC" id="3.4.16.4" evidence="6"/>
<dbReference type="GO" id="GO:0008360">
    <property type="term" value="P:regulation of cell shape"/>
    <property type="evidence" value="ECO:0007669"/>
    <property type="project" value="UniProtKB-KW"/>
</dbReference>
<dbReference type="EC" id="2.4.99.28" evidence="23"/>
<feature type="compositionally biased region" description="Basic and acidic residues" evidence="26">
    <location>
        <begin position="697"/>
        <end position="717"/>
    </location>
</feature>
<dbReference type="InterPro" id="IPR036950">
    <property type="entry name" value="PBP_transglycosylase"/>
</dbReference>
<dbReference type="GO" id="GO:0005886">
    <property type="term" value="C:plasma membrane"/>
    <property type="evidence" value="ECO:0007669"/>
    <property type="project" value="UniProtKB-SubCell"/>
</dbReference>
<keyword evidence="20" id="KW-0511">Multifunctional enzyme</keyword>
<evidence type="ECO:0000256" key="13">
    <source>
        <dbReference type="ARBA" id="ARBA00022801"/>
    </source>
</evidence>
<evidence type="ECO:0000256" key="1">
    <source>
        <dbReference type="ARBA" id="ARBA00002624"/>
    </source>
</evidence>
<dbReference type="GO" id="GO:0046677">
    <property type="term" value="P:response to antibiotic"/>
    <property type="evidence" value="ECO:0007669"/>
    <property type="project" value="UniProtKB-KW"/>
</dbReference>
<evidence type="ECO:0000259" key="29">
    <source>
        <dbReference type="Pfam" id="PF00912"/>
    </source>
</evidence>
<evidence type="ECO:0000256" key="5">
    <source>
        <dbReference type="ARBA" id="ARBA00007739"/>
    </source>
</evidence>
<keyword evidence="9" id="KW-0645">Protease</keyword>
<evidence type="ECO:0000256" key="21">
    <source>
        <dbReference type="ARBA" id="ARBA00023316"/>
    </source>
</evidence>
<keyword evidence="10" id="KW-0328">Glycosyltransferase</keyword>
<name>R5LRM6_9FIRM</name>
<feature type="transmembrane region" description="Helical" evidence="27">
    <location>
        <begin position="16"/>
        <end position="40"/>
    </location>
</feature>
<keyword evidence="18 27" id="KW-0472">Membrane</keyword>
<comment type="pathway">
    <text evidence="25">Glycan biosynthesis.</text>
</comment>
<dbReference type="Gene3D" id="1.10.3810.10">
    <property type="entry name" value="Biosynthetic peptidoglycan transglycosylase-like"/>
    <property type="match status" value="1"/>
</dbReference>
<evidence type="ECO:0000256" key="15">
    <source>
        <dbReference type="ARBA" id="ARBA00022968"/>
    </source>
</evidence>
<keyword evidence="12 27" id="KW-0812">Transmembrane</keyword>
<keyword evidence="8" id="KW-0121">Carboxypeptidase</keyword>
<evidence type="ECO:0000256" key="12">
    <source>
        <dbReference type="ARBA" id="ARBA00022692"/>
    </source>
</evidence>
<evidence type="ECO:0000256" key="8">
    <source>
        <dbReference type="ARBA" id="ARBA00022645"/>
    </source>
</evidence>
<evidence type="ECO:0000313" key="30">
    <source>
        <dbReference type="EMBL" id="CCY75761.1"/>
    </source>
</evidence>
<dbReference type="PANTHER" id="PTHR32282">
    <property type="entry name" value="BINDING PROTEIN TRANSPEPTIDASE, PUTATIVE-RELATED"/>
    <property type="match status" value="1"/>
</dbReference>
<dbReference type="InterPro" id="IPR023346">
    <property type="entry name" value="Lysozyme-like_dom_sf"/>
</dbReference>
<keyword evidence="19" id="KW-0046">Antibiotic resistance</keyword>
<evidence type="ECO:0000256" key="3">
    <source>
        <dbReference type="ARBA" id="ARBA00004752"/>
    </source>
</evidence>
<sequence>MAKDKTKKKNKTLKKIILAIVITLLGTLLIVAGVFLGKILKLRSDAKKIMSNVSLDSFRQTETSIIYDINGKEISALSGIKELYYLESDEIPDVLKKMFVQIEDKDFYNHSGIDMSAIIRAALANVTHASIRQGASTITQQLAKNMFLDQSITWNRKITEMFIAMELEKRFSKDQILEFYINNIYFANGYYGIEAASEGYFGKPVSELNVSQLAFLAGIPRRPNAYDPFTNYDAAVERRNSVLKQLYAAGLITSLEYYEAIEYDIVINSKKTDRYNYIETYVFYCATRALMEQDGFVFRTEFTDKDDEDAYKEMYDSTYAEYQKSLFTGGYRIYTAIDMEKQELLQNILNQELKFSEDTGDNGIYDLQGAAVCIDNETGLVTAIVGGRTQEYDGYMFNRAYQAYRQPGSAIKPVLVYAPYLIAGHMPDEIIDDSYMPGGPKNVDDTYRGLITLTEALGYSTNVPAWKIMESLTPETAIQYLHAMNYAKINDDEHNMAISVGGFTYGVSPVELAAGYATLENNGTYRNPTCVSRITNSRGENIVNNPGEGYSVYTKDASIMVTKMMEWGVNHGILQKAKLENAIVAAKSGTTNDYKDGWLAGYSKYYTTVVWVGCDQPKSVLGLGGGTFPLNIWKKYMEIIHEGLPLEEFPNYQDNAVDNNGGDIHDEKETETHPGWHGGGTPNISDGDTPHGVDVNGRGDKDVDVSGMGDKDYDYRG</sequence>
<dbReference type="Pfam" id="PF00912">
    <property type="entry name" value="Transgly"/>
    <property type="match status" value="1"/>
</dbReference>
<comment type="catalytic activity">
    <reaction evidence="22">
        <text>Preferential cleavage: (Ac)2-L-Lys-D-Ala-|-D-Ala. Also transpeptidation of peptidyl-alanyl moieties that are N-acyl substituents of D-alanine.</text>
        <dbReference type="EC" id="3.4.16.4"/>
    </reaction>
</comment>
<dbReference type="GO" id="GO:0071555">
    <property type="term" value="P:cell wall organization"/>
    <property type="evidence" value="ECO:0007669"/>
    <property type="project" value="UniProtKB-KW"/>
</dbReference>
<evidence type="ECO:0000256" key="16">
    <source>
        <dbReference type="ARBA" id="ARBA00022984"/>
    </source>
</evidence>
<comment type="similarity">
    <text evidence="4">In the C-terminal section; belongs to the transpeptidase family.</text>
</comment>
<keyword evidence="16" id="KW-0573">Peptidoglycan synthesis</keyword>
<comment type="similarity">
    <text evidence="5">In the N-terminal section; belongs to the glycosyltransferase 51 family.</text>
</comment>
<comment type="catalytic activity">
    <reaction evidence="24">
        <text>[GlcNAc-(1-&gt;4)-Mur2Ac(oyl-L-Ala-gamma-D-Glu-L-Lys-D-Ala-D-Ala)](n)-di-trans,octa-cis-undecaprenyl diphosphate + beta-D-GlcNAc-(1-&gt;4)-Mur2Ac(oyl-L-Ala-gamma-D-Glu-L-Lys-D-Ala-D-Ala)-di-trans,octa-cis-undecaprenyl diphosphate = [GlcNAc-(1-&gt;4)-Mur2Ac(oyl-L-Ala-gamma-D-Glu-L-Lys-D-Ala-D-Ala)](n+1)-di-trans,octa-cis-undecaprenyl diphosphate + di-trans,octa-cis-undecaprenyl diphosphate + H(+)</text>
        <dbReference type="Rhea" id="RHEA:23708"/>
        <dbReference type="Rhea" id="RHEA-COMP:9602"/>
        <dbReference type="Rhea" id="RHEA-COMP:9603"/>
        <dbReference type="ChEBI" id="CHEBI:15378"/>
        <dbReference type="ChEBI" id="CHEBI:58405"/>
        <dbReference type="ChEBI" id="CHEBI:60033"/>
        <dbReference type="ChEBI" id="CHEBI:78435"/>
        <dbReference type="EC" id="2.4.99.28"/>
    </reaction>
</comment>
<comment type="pathway">
    <text evidence="3">Cell wall biogenesis; peptidoglycan biosynthesis.</text>
</comment>
<dbReference type="SUPFAM" id="SSF53955">
    <property type="entry name" value="Lysozyme-like"/>
    <property type="match status" value="1"/>
</dbReference>
<dbReference type="InterPro" id="IPR001264">
    <property type="entry name" value="Glyco_trans_51"/>
</dbReference>
<dbReference type="GO" id="GO:0008955">
    <property type="term" value="F:peptidoglycan glycosyltransferase activity"/>
    <property type="evidence" value="ECO:0007669"/>
    <property type="project" value="UniProtKB-EC"/>
</dbReference>
<dbReference type="InterPro" id="IPR050396">
    <property type="entry name" value="Glycosyltr_51/Transpeptidase"/>
</dbReference>
<evidence type="ECO:0000256" key="19">
    <source>
        <dbReference type="ARBA" id="ARBA00023251"/>
    </source>
</evidence>
<dbReference type="Proteomes" id="UP000018300">
    <property type="component" value="Unassembled WGS sequence"/>
</dbReference>
<dbReference type="GO" id="GO:0008658">
    <property type="term" value="F:penicillin binding"/>
    <property type="evidence" value="ECO:0007669"/>
    <property type="project" value="InterPro"/>
</dbReference>
<evidence type="ECO:0000259" key="28">
    <source>
        <dbReference type="Pfam" id="PF00905"/>
    </source>
</evidence>
<dbReference type="EMBL" id="CAYU010000017">
    <property type="protein sequence ID" value="CCY75761.1"/>
    <property type="molecule type" value="Genomic_DNA"/>
</dbReference>
<feature type="region of interest" description="Disordered" evidence="26">
    <location>
        <begin position="653"/>
        <end position="717"/>
    </location>
</feature>
<gene>
    <name evidence="30" type="ORF">BN569_01703</name>
</gene>
<comment type="subcellular location">
    <subcellularLocation>
        <location evidence="2">Cell membrane</location>
        <topology evidence="2">Single-pass type II membrane protein</topology>
    </subcellularLocation>
</comment>
<comment type="caution">
    <text evidence="30">The sequence shown here is derived from an EMBL/GenBank/DDBJ whole genome shotgun (WGS) entry which is preliminary data.</text>
</comment>
<keyword evidence="17 27" id="KW-1133">Transmembrane helix</keyword>
<feature type="domain" description="Glycosyl transferase family 51" evidence="29">
    <location>
        <begin position="73"/>
        <end position="246"/>
    </location>
</feature>
<evidence type="ECO:0000256" key="14">
    <source>
        <dbReference type="ARBA" id="ARBA00022960"/>
    </source>
</evidence>
<keyword evidence="14" id="KW-0133">Cell shape</keyword>
<reference evidence="30" key="1">
    <citation type="submission" date="2012-11" db="EMBL/GenBank/DDBJ databases">
        <title>Dependencies among metagenomic species, viruses, plasmids and units of genetic variation.</title>
        <authorList>
            <person name="Nielsen H.B."/>
            <person name="Almeida M."/>
            <person name="Juncker A.S."/>
            <person name="Rasmussen S."/>
            <person name="Li J."/>
            <person name="Sunagawa S."/>
            <person name="Plichta D."/>
            <person name="Gautier L."/>
            <person name="Le Chatelier E."/>
            <person name="Peletier E."/>
            <person name="Bonde I."/>
            <person name="Nielsen T."/>
            <person name="Manichanh C."/>
            <person name="Arumugam M."/>
            <person name="Batto J."/>
            <person name="Santos M.B.Q.D."/>
            <person name="Blom N."/>
            <person name="Borruel N."/>
            <person name="Burgdorf K.S."/>
            <person name="Boumezbeur F."/>
            <person name="Casellas F."/>
            <person name="Dore J."/>
            <person name="Guarner F."/>
            <person name="Hansen T."/>
            <person name="Hildebrand F."/>
            <person name="Kaas R.S."/>
            <person name="Kennedy S."/>
            <person name="Kristiansen K."/>
            <person name="Kultima J.R."/>
            <person name="Leonard P."/>
            <person name="Levenez F."/>
            <person name="Lund O."/>
            <person name="Moumen B."/>
            <person name="Le Paslier D."/>
            <person name="Pons N."/>
            <person name="Pedersen O."/>
            <person name="Prifti E."/>
            <person name="Qin J."/>
            <person name="Raes J."/>
            <person name="Tap J."/>
            <person name="Tims S."/>
            <person name="Ussery D.W."/>
            <person name="Yamada T."/>
            <person name="MetaHit consortium"/>
            <person name="Renault P."/>
            <person name="Sicheritz-Ponten T."/>
            <person name="Bork P."/>
            <person name="Wang J."/>
            <person name="Brunak S."/>
            <person name="Ehrlich S.D."/>
        </authorList>
    </citation>
    <scope>NUCLEOTIDE SEQUENCE [LARGE SCALE GENOMIC DNA]</scope>
</reference>
<keyword evidence="13" id="KW-0378">Hydrolase</keyword>
<keyword evidence="11" id="KW-0808">Transferase</keyword>
<dbReference type="InterPro" id="IPR012338">
    <property type="entry name" value="Beta-lactam/transpept-like"/>
</dbReference>
<evidence type="ECO:0000256" key="25">
    <source>
        <dbReference type="ARBA" id="ARBA00060592"/>
    </source>
</evidence>
<evidence type="ECO:0000256" key="24">
    <source>
        <dbReference type="ARBA" id="ARBA00049902"/>
    </source>
</evidence>
<evidence type="ECO:0000256" key="17">
    <source>
        <dbReference type="ARBA" id="ARBA00022989"/>
    </source>
</evidence>
<evidence type="ECO:0000256" key="7">
    <source>
        <dbReference type="ARBA" id="ARBA00018638"/>
    </source>
</evidence>
<evidence type="ECO:0000256" key="2">
    <source>
        <dbReference type="ARBA" id="ARBA00004401"/>
    </source>
</evidence>
<feature type="compositionally biased region" description="Basic and acidic residues" evidence="26">
    <location>
        <begin position="663"/>
        <end position="674"/>
    </location>
</feature>
<dbReference type="SUPFAM" id="SSF56601">
    <property type="entry name" value="beta-lactamase/transpeptidase-like"/>
    <property type="match status" value="1"/>
</dbReference>
<evidence type="ECO:0000256" key="9">
    <source>
        <dbReference type="ARBA" id="ARBA00022670"/>
    </source>
</evidence>
<evidence type="ECO:0000256" key="20">
    <source>
        <dbReference type="ARBA" id="ARBA00023268"/>
    </source>
</evidence>
<comment type="function">
    <text evidence="1">Cell wall formation. Synthesis of cross-linked peptidoglycan from the lipid intermediates. The enzyme has a penicillin-insensitive transglycosylase N-terminal domain (formation of linear glycan strands) and a penicillin-sensitive transpeptidase C-terminal domain (cross-linking of the peptide subunits).</text>
</comment>
<protein>
    <recommendedName>
        <fullName evidence="7">Penicillin-binding protein 1A</fullName>
        <ecNumber evidence="23">2.4.99.28</ecNumber>
        <ecNumber evidence="6">3.4.16.4</ecNumber>
    </recommendedName>
</protein>
<evidence type="ECO:0000256" key="11">
    <source>
        <dbReference type="ARBA" id="ARBA00022679"/>
    </source>
</evidence>
<dbReference type="Gene3D" id="3.40.710.10">
    <property type="entry name" value="DD-peptidase/beta-lactamase superfamily"/>
    <property type="match status" value="1"/>
</dbReference>
<dbReference type="Pfam" id="PF00905">
    <property type="entry name" value="Transpeptidase"/>
    <property type="match status" value="1"/>
</dbReference>